<proteinExistence type="predicted"/>
<gene>
    <name evidence="2" type="ORF">PCOR1329_LOCUS7788</name>
</gene>
<feature type="compositionally biased region" description="Pro residues" evidence="1">
    <location>
        <begin position="320"/>
        <end position="331"/>
    </location>
</feature>
<reference evidence="2" key="1">
    <citation type="submission" date="2023-10" db="EMBL/GenBank/DDBJ databases">
        <authorList>
            <person name="Chen Y."/>
            <person name="Shah S."/>
            <person name="Dougan E. K."/>
            <person name="Thang M."/>
            <person name="Chan C."/>
        </authorList>
    </citation>
    <scope>NUCLEOTIDE SEQUENCE [LARGE SCALE GENOMIC DNA]</scope>
</reference>
<accession>A0ABN9Q0Y9</accession>
<feature type="region of interest" description="Disordered" evidence="1">
    <location>
        <begin position="35"/>
        <end position="83"/>
    </location>
</feature>
<dbReference type="Proteomes" id="UP001189429">
    <property type="component" value="Unassembled WGS sequence"/>
</dbReference>
<sequence>MKGNRSMIDKALNEHPEDVNDVYDLLANKGRLPARNSASLPAASSGLGGPSNVKGEGENGAKKEETPEATEETAGAVGVAELPNDDPELAHCIEVMGEKIPDTYIRFGGKHGLPGRAWKALLPTMEPLVFNRFSLAALIPSGKREIDVDQATKVNEMMTGLVDDTHLTGKLRETRVLVKTLREFNEKEGRPARNMRLPIDWSVDAWWRKDEHTEDMLTVLMLTGAVIKITAENLGVPAGEEFLGAQLENPHSKARCCVVDSTGLKRKNCLIVLAESGSQRNEVKIEEGGSKRIASEAMETPEKPVAKRPRDIAKSEVHQEPPPPPSAPLGA</sequence>
<evidence type="ECO:0000256" key="1">
    <source>
        <dbReference type="SAM" id="MobiDB-lite"/>
    </source>
</evidence>
<comment type="caution">
    <text evidence="2">The sequence shown here is derived from an EMBL/GenBank/DDBJ whole genome shotgun (WGS) entry which is preliminary data.</text>
</comment>
<keyword evidence="3" id="KW-1185">Reference proteome</keyword>
<feature type="compositionally biased region" description="Basic and acidic residues" evidence="1">
    <location>
        <begin position="55"/>
        <end position="66"/>
    </location>
</feature>
<evidence type="ECO:0000313" key="2">
    <source>
        <dbReference type="EMBL" id="CAK0799276.1"/>
    </source>
</evidence>
<feature type="compositionally biased region" description="Low complexity" evidence="1">
    <location>
        <begin position="72"/>
        <end position="81"/>
    </location>
</feature>
<organism evidence="2 3">
    <name type="scientific">Prorocentrum cordatum</name>
    <dbReference type="NCBI Taxonomy" id="2364126"/>
    <lineage>
        <taxon>Eukaryota</taxon>
        <taxon>Sar</taxon>
        <taxon>Alveolata</taxon>
        <taxon>Dinophyceae</taxon>
        <taxon>Prorocentrales</taxon>
        <taxon>Prorocentraceae</taxon>
        <taxon>Prorocentrum</taxon>
    </lineage>
</organism>
<name>A0ABN9Q0Y9_9DINO</name>
<dbReference type="EMBL" id="CAUYUJ010002114">
    <property type="protein sequence ID" value="CAK0799276.1"/>
    <property type="molecule type" value="Genomic_DNA"/>
</dbReference>
<protein>
    <submittedName>
        <fullName evidence="2">Uncharacterized protein</fullName>
    </submittedName>
</protein>
<feature type="region of interest" description="Disordered" evidence="1">
    <location>
        <begin position="281"/>
        <end position="331"/>
    </location>
</feature>
<feature type="compositionally biased region" description="Basic and acidic residues" evidence="1">
    <location>
        <begin position="281"/>
        <end position="319"/>
    </location>
</feature>
<evidence type="ECO:0000313" key="3">
    <source>
        <dbReference type="Proteomes" id="UP001189429"/>
    </source>
</evidence>